<name>A0AAQ4FEP2_AMBAM</name>
<evidence type="ECO:0000313" key="3">
    <source>
        <dbReference type="Proteomes" id="UP001321473"/>
    </source>
</evidence>
<evidence type="ECO:0000256" key="1">
    <source>
        <dbReference type="SAM" id="MobiDB-lite"/>
    </source>
</evidence>
<dbReference type="AlphaFoldDB" id="A0AAQ4FEP2"/>
<sequence length="92" mass="10073">MQIEAAIPPGEEGETVEARRSAPRGRHHTVQNEVCPAVREAGIKQLKQQKKKIAPVVKSRGDELLLLSAIICVGDSRLCTVQHNGAQSKPRR</sequence>
<dbReference type="Proteomes" id="UP001321473">
    <property type="component" value="Unassembled WGS sequence"/>
</dbReference>
<keyword evidence="3" id="KW-1185">Reference proteome</keyword>
<gene>
    <name evidence="2" type="ORF">V5799_008450</name>
</gene>
<accession>A0AAQ4FEP2</accession>
<reference evidence="2 3" key="1">
    <citation type="journal article" date="2023" name="Arcadia Sci">
        <title>De novo assembly of a long-read Amblyomma americanum tick genome.</title>
        <authorList>
            <person name="Chou S."/>
            <person name="Poskanzer K.E."/>
            <person name="Rollins M."/>
            <person name="Thuy-Boun P.S."/>
        </authorList>
    </citation>
    <scope>NUCLEOTIDE SEQUENCE [LARGE SCALE GENOMIC DNA]</scope>
    <source>
        <strain evidence="2">F_SG_1</strain>
        <tissue evidence="2">Salivary glands</tissue>
    </source>
</reference>
<protein>
    <submittedName>
        <fullName evidence="2">Uncharacterized protein</fullName>
    </submittedName>
</protein>
<proteinExistence type="predicted"/>
<evidence type="ECO:0000313" key="2">
    <source>
        <dbReference type="EMBL" id="KAK8785185.1"/>
    </source>
</evidence>
<comment type="caution">
    <text evidence="2">The sequence shown here is derived from an EMBL/GenBank/DDBJ whole genome shotgun (WGS) entry which is preliminary data.</text>
</comment>
<dbReference type="EMBL" id="JARKHS020003831">
    <property type="protein sequence ID" value="KAK8785185.1"/>
    <property type="molecule type" value="Genomic_DNA"/>
</dbReference>
<feature type="region of interest" description="Disordered" evidence="1">
    <location>
        <begin position="1"/>
        <end position="30"/>
    </location>
</feature>
<organism evidence="2 3">
    <name type="scientific">Amblyomma americanum</name>
    <name type="common">Lone star tick</name>
    <dbReference type="NCBI Taxonomy" id="6943"/>
    <lineage>
        <taxon>Eukaryota</taxon>
        <taxon>Metazoa</taxon>
        <taxon>Ecdysozoa</taxon>
        <taxon>Arthropoda</taxon>
        <taxon>Chelicerata</taxon>
        <taxon>Arachnida</taxon>
        <taxon>Acari</taxon>
        <taxon>Parasitiformes</taxon>
        <taxon>Ixodida</taxon>
        <taxon>Ixodoidea</taxon>
        <taxon>Ixodidae</taxon>
        <taxon>Amblyomminae</taxon>
        <taxon>Amblyomma</taxon>
    </lineage>
</organism>